<evidence type="ECO:0000313" key="2">
    <source>
        <dbReference type="Proteomes" id="UP000799429"/>
    </source>
</evidence>
<dbReference type="AlphaFoldDB" id="A0A9P4VWL2"/>
<reference evidence="1" key="1">
    <citation type="journal article" date="2020" name="Stud. Mycol.">
        <title>101 Dothideomycetes genomes: a test case for predicting lifestyles and emergence of pathogens.</title>
        <authorList>
            <person name="Haridas S."/>
            <person name="Albert R."/>
            <person name="Binder M."/>
            <person name="Bloem J."/>
            <person name="Labutti K."/>
            <person name="Salamov A."/>
            <person name="Andreopoulos B."/>
            <person name="Baker S."/>
            <person name="Barry K."/>
            <person name="Bills G."/>
            <person name="Bluhm B."/>
            <person name="Cannon C."/>
            <person name="Castanera R."/>
            <person name="Culley D."/>
            <person name="Daum C."/>
            <person name="Ezra D."/>
            <person name="Gonzalez J."/>
            <person name="Henrissat B."/>
            <person name="Kuo A."/>
            <person name="Liang C."/>
            <person name="Lipzen A."/>
            <person name="Lutzoni F."/>
            <person name="Magnuson J."/>
            <person name="Mondo S."/>
            <person name="Nolan M."/>
            <person name="Ohm R."/>
            <person name="Pangilinan J."/>
            <person name="Park H.-J."/>
            <person name="Ramirez L."/>
            <person name="Alfaro M."/>
            <person name="Sun H."/>
            <person name="Tritt A."/>
            <person name="Yoshinaga Y."/>
            <person name="Zwiers L.-H."/>
            <person name="Turgeon B."/>
            <person name="Goodwin S."/>
            <person name="Spatafora J."/>
            <person name="Crous P."/>
            <person name="Grigoriev I."/>
        </authorList>
    </citation>
    <scope>NUCLEOTIDE SEQUENCE</scope>
    <source>
        <strain evidence="1">CBS 101060</strain>
    </source>
</reference>
<evidence type="ECO:0000313" key="1">
    <source>
        <dbReference type="EMBL" id="KAF2842819.1"/>
    </source>
</evidence>
<keyword evidence="2" id="KW-1185">Reference proteome</keyword>
<accession>A0A9P4VWL2</accession>
<protein>
    <submittedName>
        <fullName evidence="1">Uncharacterized protein</fullName>
    </submittedName>
</protein>
<dbReference type="Proteomes" id="UP000799429">
    <property type="component" value="Unassembled WGS sequence"/>
</dbReference>
<comment type="caution">
    <text evidence="1">The sequence shown here is derived from an EMBL/GenBank/DDBJ whole genome shotgun (WGS) entry which is preliminary data.</text>
</comment>
<dbReference type="EMBL" id="MU006089">
    <property type="protein sequence ID" value="KAF2842819.1"/>
    <property type="molecule type" value="Genomic_DNA"/>
</dbReference>
<sequence>MDIPLWQDANASLKILVWKETFHSHPVRAAFDMMEKFIDETKYHVPVYFDDDENMLSEFEKATRTVMTNIRLLTRLLVLKPDGSCSIKLETNTSRGQMLFGRIKSRAEIVLLAKGIEKRMNECTENYQWMINSYEKKRIMWYEKYGYVGQDTSAPEESV</sequence>
<name>A0A9P4VWL2_9PEZI</name>
<organism evidence="1 2">
    <name type="scientific">Patellaria atrata CBS 101060</name>
    <dbReference type="NCBI Taxonomy" id="1346257"/>
    <lineage>
        <taxon>Eukaryota</taxon>
        <taxon>Fungi</taxon>
        <taxon>Dikarya</taxon>
        <taxon>Ascomycota</taxon>
        <taxon>Pezizomycotina</taxon>
        <taxon>Dothideomycetes</taxon>
        <taxon>Dothideomycetes incertae sedis</taxon>
        <taxon>Patellariales</taxon>
        <taxon>Patellariaceae</taxon>
        <taxon>Patellaria</taxon>
    </lineage>
</organism>
<gene>
    <name evidence="1" type="ORF">M501DRAFT_1012213</name>
</gene>
<proteinExistence type="predicted"/>